<evidence type="ECO:0000313" key="8">
    <source>
        <dbReference type="EMBL" id="KAK3389349.1"/>
    </source>
</evidence>
<keyword evidence="3" id="KW-0805">Transcription regulation</keyword>
<feature type="domain" description="Zn(2)-C6 fungal-type" evidence="7">
    <location>
        <begin position="30"/>
        <end position="60"/>
    </location>
</feature>
<gene>
    <name evidence="8" type="ORF">B0H63DRAFT_97800</name>
</gene>
<evidence type="ECO:0000259" key="7">
    <source>
        <dbReference type="PROSITE" id="PS50048"/>
    </source>
</evidence>
<evidence type="ECO:0000256" key="6">
    <source>
        <dbReference type="SAM" id="MobiDB-lite"/>
    </source>
</evidence>
<dbReference type="GO" id="GO:0000981">
    <property type="term" value="F:DNA-binding transcription factor activity, RNA polymerase II-specific"/>
    <property type="evidence" value="ECO:0007669"/>
    <property type="project" value="InterPro"/>
</dbReference>
<dbReference type="PANTHER" id="PTHR47660:SF2">
    <property type="entry name" value="TRANSCRIPTION FACTOR WITH C2H2 AND ZN(2)-CYS(6) DNA BINDING DOMAIN (EUROFUNG)"/>
    <property type="match status" value="1"/>
</dbReference>
<keyword evidence="2" id="KW-0862">Zinc</keyword>
<evidence type="ECO:0000313" key="9">
    <source>
        <dbReference type="Proteomes" id="UP001285441"/>
    </source>
</evidence>
<accession>A0AAE0U3M6</accession>
<dbReference type="InterPro" id="IPR036864">
    <property type="entry name" value="Zn2-C6_fun-type_DNA-bd_sf"/>
</dbReference>
<dbReference type="SMART" id="SM00066">
    <property type="entry name" value="GAL4"/>
    <property type="match status" value="1"/>
</dbReference>
<dbReference type="PANTHER" id="PTHR47660">
    <property type="entry name" value="TRANSCRIPTION FACTOR WITH C2H2 AND ZN(2)-CYS(6) DNA BINDING DOMAIN (EUROFUNG)-RELATED-RELATED"/>
    <property type="match status" value="1"/>
</dbReference>
<keyword evidence="9" id="KW-1185">Reference proteome</keyword>
<evidence type="ECO:0000256" key="1">
    <source>
        <dbReference type="ARBA" id="ARBA00022723"/>
    </source>
</evidence>
<feature type="region of interest" description="Disordered" evidence="6">
    <location>
        <begin position="1"/>
        <end position="30"/>
    </location>
</feature>
<proteinExistence type="predicted"/>
<reference evidence="8" key="1">
    <citation type="journal article" date="2023" name="Mol. Phylogenet. Evol.">
        <title>Genome-scale phylogeny and comparative genomics of the fungal order Sordariales.</title>
        <authorList>
            <person name="Hensen N."/>
            <person name="Bonometti L."/>
            <person name="Westerberg I."/>
            <person name="Brannstrom I.O."/>
            <person name="Guillou S."/>
            <person name="Cros-Aarteil S."/>
            <person name="Calhoun S."/>
            <person name="Haridas S."/>
            <person name="Kuo A."/>
            <person name="Mondo S."/>
            <person name="Pangilinan J."/>
            <person name="Riley R."/>
            <person name="LaButti K."/>
            <person name="Andreopoulos B."/>
            <person name="Lipzen A."/>
            <person name="Chen C."/>
            <person name="Yan M."/>
            <person name="Daum C."/>
            <person name="Ng V."/>
            <person name="Clum A."/>
            <person name="Steindorff A."/>
            <person name="Ohm R.A."/>
            <person name="Martin F."/>
            <person name="Silar P."/>
            <person name="Natvig D.O."/>
            <person name="Lalanne C."/>
            <person name="Gautier V."/>
            <person name="Ament-Velasquez S.L."/>
            <person name="Kruys A."/>
            <person name="Hutchinson M.I."/>
            <person name="Powell A.J."/>
            <person name="Barry K."/>
            <person name="Miller A.N."/>
            <person name="Grigoriev I.V."/>
            <person name="Debuchy R."/>
            <person name="Gladieux P."/>
            <person name="Hiltunen Thoren M."/>
            <person name="Johannesson H."/>
        </authorList>
    </citation>
    <scope>NUCLEOTIDE SEQUENCE</scope>
    <source>
        <strain evidence="8">CBS 232.78</strain>
    </source>
</reference>
<dbReference type="CDD" id="cd00067">
    <property type="entry name" value="GAL4"/>
    <property type="match status" value="1"/>
</dbReference>
<comment type="caution">
    <text evidence="8">The sequence shown here is derived from an EMBL/GenBank/DDBJ whole genome shotgun (WGS) entry which is preliminary data.</text>
</comment>
<dbReference type="InterPro" id="IPR001138">
    <property type="entry name" value="Zn2Cys6_DnaBD"/>
</dbReference>
<dbReference type="EMBL" id="JAULSW010000002">
    <property type="protein sequence ID" value="KAK3389349.1"/>
    <property type="molecule type" value="Genomic_DNA"/>
</dbReference>
<dbReference type="Proteomes" id="UP001285441">
    <property type="component" value="Unassembled WGS sequence"/>
</dbReference>
<dbReference type="PROSITE" id="PS50048">
    <property type="entry name" value="ZN2_CY6_FUNGAL_2"/>
    <property type="match status" value="1"/>
</dbReference>
<dbReference type="SUPFAM" id="SSF57701">
    <property type="entry name" value="Zn2/Cys6 DNA-binding domain"/>
    <property type="match status" value="1"/>
</dbReference>
<keyword evidence="5" id="KW-0539">Nucleus</keyword>
<reference evidence="8" key="2">
    <citation type="submission" date="2023-06" db="EMBL/GenBank/DDBJ databases">
        <authorList>
            <consortium name="Lawrence Berkeley National Laboratory"/>
            <person name="Haridas S."/>
            <person name="Hensen N."/>
            <person name="Bonometti L."/>
            <person name="Westerberg I."/>
            <person name="Brannstrom I.O."/>
            <person name="Guillou S."/>
            <person name="Cros-Aarteil S."/>
            <person name="Calhoun S."/>
            <person name="Kuo A."/>
            <person name="Mondo S."/>
            <person name="Pangilinan J."/>
            <person name="Riley R."/>
            <person name="LaButti K."/>
            <person name="Andreopoulos B."/>
            <person name="Lipzen A."/>
            <person name="Chen C."/>
            <person name="Yanf M."/>
            <person name="Daum C."/>
            <person name="Ng V."/>
            <person name="Clum A."/>
            <person name="Steindorff A."/>
            <person name="Ohm R."/>
            <person name="Martin F."/>
            <person name="Silar P."/>
            <person name="Natvig D."/>
            <person name="Lalanne C."/>
            <person name="Gautier V."/>
            <person name="Ament-velasquez S.L."/>
            <person name="Kruys A."/>
            <person name="Hutchinson M.I."/>
            <person name="Powell A.J."/>
            <person name="Barry K."/>
            <person name="Miller A.N."/>
            <person name="Grigoriev I.V."/>
            <person name="Debuchy R."/>
            <person name="Gladieux P."/>
            <person name="Thoren M.H."/>
            <person name="Johannesson H."/>
        </authorList>
    </citation>
    <scope>NUCLEOTIDE SEQUENCE</scope>
    <source>
        <strain evidence="8">CBS 232.78</strain>
    </source>
</reference>
<name>A0AAE0U3M6_9PEZI</name>
<evidence type="ECO:0000256" key="5">
    <source>
        <dbReference type="ARBA" id="ARBA00023242"/>
    </source>
</evidence>
<feature type="region of interest" description="Disordered" evidence="6">
    <location>
        <begin position="62"/>
        <end position="108"/>
    </location>
</feature>
<evidence type="ECO:0000256" key="2">
    <source>
        <dbReference type="ARBA" id="ARBA00022833"/>
    </source>
</evidence>
<evidence type="ECO:0000256" key="4">
    <source>
        <dbReference type="ARBA" id="ARBA00023163"/>
    </source>
</evidence>
<sequence length="483" mass="53764">MAQPASESTPRGTTAISVLERSNPPPRRKSCDACIKAKRRCTLESPSCLRCSQRKLACKYPSGSSLQKRRPPQATAPPIGASATLSTPVQPPPADQENTFPSWPSPFVPGQQSSLAAPAAYSLLPAPGLHSLIPDVGTPSLPIDESISMMDLMLDFSADEIVPFPLEFQNPDRSHCGGKSSDGSIVPYDDRVYEEAISIAISTRLQYAIDSMRAAPKQMVLENQTPWCHPSLYKHNMPPVMEDAYATCALYMAKNPVNSDLIFRSIENRVRAVVHNPMPDDKTEVLARAQALLLYHIMCLLGGGVRARTAESTITSLEESAFALMKFITFEEGTFQEPSCGDNTTEPIPRTDNLPALYPLNGMHSFWEAWAFQESARRTFLATFFFLQTYRLLKRENPLLCDGKILLCHSFTLSAHLWKARDHFEFRAAWEEKNHFIVKNANFREVMSDARADDIDIFGKMLITTLYGISEAKTWLLTRGGDL</sequence>
<protein>
    <recommendedName>
        <fullName evidence="7">Zn(2)-C6 fungal-type domain-containing protein</fullName>
    </recommendedName>
</protein>
<organism evidence="8 9">
    <name type="scientific">Podospora didyma</name>
    <dbReference type="NCBI Taxonomy" id="330526"/>
    <lineage>
        <taxon>Eukaryota</taxon>
        <taxon>Fungi</taxon>
        <taxon>Dikarya</taxon>
        <taxon>Ascomycota</taxon>
        <taxon>Pezizomycotina</taxon>
        <taxon>Sordariomycetes</taxon>
        <taxon>Sordariomycetidae</taxon>
        <taxon>Sordariales</taxon>
        <taxon>Podosporaceae</taxon>
        <taxon>Podospora</taxon>
    </lineage>
</organism>
<dbReference type="Pfam" id="PF00172">
    <property type="entry name" value="Zn_clus"/>
    <property type="match status" value="1"/>
</dbReference>
<feature type="compositionally biased region" description="Polar residues" evidence="6">
    <location>
        <begin position="1"/>
        <end position="16"/>
    </location>
</feature>
<keyword evidence="4" id="KW-0804">Transcription</keyword>
<keyword evidence="1" id="KW-0479">Metal-binding</keyword>
<dbReference type="GO" id="GO:0008270">
    <property type="term" value="F:zinc ion binding"/>
    <property type="evidence" value="ECO:0007669"/>
    <property type="project" value="InterPro"/>
</dbReference>
<dbReference type="AlphaFoldDB" id="A0AAE0U3M6"/>
<evidence type="ECO:0000256" key="3">
    <source>
        <dbReference type="ARBA" id="ARBA00023015"/>
    </source>
</evidence>
<dbReference type="Gene3D" id="4.10.240.10">
    <property type="entry name" value="Zn(2)-C6 fungal-type DNA-binding domain"/>
    <property type="match status" value="1"/>
</dbReference>